<protein>
    <submittedName>
        <fullName evidence="2">Uncharacterized protein</fullName>
    </submittedName>
</protein>
<proteinExistence type="predicted"/>
<dbReference type="EMBL" id="CM004473">
    <property type="protein sequence ID" value="OCT82098.1"/>
    <property type="molecule type" value="Genomic_DNA"/>
</dbReference>
<dbReference type="Proteomes" id="UP000694892">
    <property type="component" value="Chromosome 4S"/>
</dbReference>
<feature type="region of interest" description="Disordered" evidence="1">
    <location>
        <begin position="1"/>
        <end position="48"/>
    </location>
</feature>
<organism evidence="2 3">
    <name type="scientific">Xenopus laevis</name>
    <name type="common">African clawed frog</name>
    <dbReference type="NCBI Taxonomy" id="8355"/>
    <lineage>
        <taxon>Eukaryota</taxon>
        <taxon>Metazoa</taxon>
        <taxon>Chordata</taxon>
        <taxon>Craniata</taxon>
        <taxon>Vertebrata</taxon>
        <taxon>Euteleostomi</taxon>
        <taxon>Amphibia</taxon>
        <taxon>Batrachia</taxon>
        <taxon>Anura</taxon>
        <taxon>Pipoidea</taxon>
        <taxon>Pipidae</taxon>
        <taxon>Xenopodinae</taxon>
        <taxon>Xenopus</taxon>
        <taxon>Xenopus</taxon>
    </lineage>
</organism>
<evidence type="ECO:0000256" key="1">
    <source>
        <dbReference type="SAM" id="MobiDB-lite"/>
    </source>
</evidence>
<name>A0A974HLI5_XENLA</name>
<reference evidence="3" key="1">
    <citation type="journal article" date="2016" name="Nature">
        <title>Genome evolution in the allotetraploid frog Xenopus laevis.</title>
        <authorList>
            <person name="Session A.M."/>
            <person name="Uno Y."/>
            <person name="Kwon T."/>
            <person name="Chapman J.A."/>
            <person name="Toyoda A."/>
            <person name="Takahashi S."/>
            <person name="Fukui A."/>
            <person name="Hikosaka A."/>
            <person name="Suzuki A."/>
            <person name="Kondo M."/>
            <person name="van Heeringen S.J."/>
            <person name="Quigley I."/>
            <person name="Heinz S."/>
            <person name="Ogino H."/>
            <person name="Ochi H."/>
            <person name="Hellsten U."/>
            <person name="Lyons J.B."/>
            <person name="Simakov O."/>
            <person name="Putnam N."/>
            <person name="Stites J."/>
            <person name="Kuroki Y."/>
            <person name="Tanaka T."/>
            <person name="Michiue T."/>
            <person name="Watanabe M."/>
            <person name="Bogdanovic O."/>
            <person name="Lister R."/>
            <person name="Georgiou G."/>
            <person name="Paranjpe S.S."/>
            <person name="van Kruijsbergen I."/>
            <person name="Shu S."/>
            <person name="Carlson J."/>
            <person name="Kinoshita T."/>
            <person name="Ohta Y."/>
            <person name="Mawaribuchi S."/>
            <person name="Jenkins J."/>
            <person name="Grimwood J."/>
            <person name="Schmutz J."/>
            <person name="Mitros T."/>
            <person name="Mozaffari S.V."/>
            <person name="Suzuki Y."/>
            <person name="Haramoto Y."/>
            <person name="Yamamoto T.S."/>
            <person name="Takagi C."/>
            <person name="Heald R."/>
            <person name="Miller K."/>
            <person name="Haudenschild C."/>
            <person name="Kitzman J."/>
            <person name="Nakayama T."/>
            <person name="Izutsu Y."/>
            <person name="Robert J."/>
            <person name="Fortriede J."/>
            <person name="Burns K."/>
            <person name="Lotay V."/>
            <person name="Karimi K."/>
            <person name="Yasuoka Y."/>
            <person name="Dichmann D.S."/>
            <person name="Flajnik M.F."/>
            <person name="Houston D.W."/>
            <person name="Shendure J."/>
            <person name="DuPasquier L."/>
            <person name="Vize P.D."/>
            <person name="Zorn A.M."/>
            <person name="Ito M."/>
            <person name="Marcotte E.M."/>
            <person name="Wallingford J.B."/>
            <person name="Ito Y."/>
            <person name="Asashima M."/>
            <person name="Ueno N."/>
            <person name="Matsuda Y."/>
            <person name="Veenstra G.J."/>
            <person name="Fujiyama A."/>
            <person name="Harland R.M."/>
            <person name="Taira M."/>
            <person name="Rokhsar D.S."/>
        </authorList>
    </citation>
    <scope>NUCLEOTIDE SEQUENCE [LARGE SCALE GENOMIC DNA]</scope>
    <source>
        <strain evidence="3">J</strain>
    </source>
</reference>
<feature type="compositionally biased region" description="Basic and acidic residues" evidence="1">
    <location>
        <begin position="1"/>
        <end position="22"/>
    </location>
</feature>
<dbReference type="AlphaFoldDB" id="A0A974HLI5"/>
<evidence type="ECO:0000313" key="3">
    <source>
        <dbReference type="Proteomes" id="UP000694892"/>
    </source>
</evidence>
<sequence>MGHILIKEPKVGPAQKEGRVRDGLCPNRGDGMGHILNKEPKMDPAQTEGRVRDTYRMRNHRCTLPRKRRR</sequence>
<accession>A0A974HLI5</accession>
<evidence type="ECO:0000313" key="2">
    <source>
        <dbReference type="EMBL" id="OCT82098.1"/>
    </source>
</evidence>
<gene>
    <name evidence="2" type="ORF">XELAEV_18024606mg</name>
</gene>